<keyword evidence="1" id="KW-1133">Transmembrane helix</keyword>
<protein>
    <recommendedName>
        <fullName evidence="4">Cation transporter</fullName>
    </recommendedName>
</protein>
<dbReference type="AlphaFoldDB" id="A0A2Z2MHP5"/>
<evidence type="ECO:0008006" key="4">
    <source>
        <dbReference type="Google" id="ProtNLM"/>
    </source>
</evidence>
<dbReference type="RefSeq" id="WP_088855125.1">
    <property type="nucleotide sequence ID" value="NZ_CP015103.1"/>
</dbReference>
<feature type="transmembrane region" description="Helical" evidence="1">
    <location>
        <begin position="70"/>
        <end position="90"/>
    </location>
</feature>
<proteinExistence type="predicted"/>
<accession>A0A2Z2MHP5</accession>
<dbReference type="OrthoDB" id="93615at2157"/>
<organism evidence="2 3">
    <name type="scientific">Thermococcus siculi</name>
    <dbReference type="NCBI Taxonomy" id="72803"/>
    <lineage>
        <taxon>Archaea</taxon>
        <taxon>Methanobacteriati</taxon>
        <taxon>Methanobacteriota</taxon>
        <taxon>Thermococci</taxon>
        <taxon>Thermococcales</taxon>
        <taxon>Thermococcaceae</taxon>
        <taxon>Thermococcus</taxon>
    </lineage>
</organism>
<evidence type="ECO:0000313" key="3">
    <source>
        <dbReference type="Proteomes" id="UP000250125"/>
    </source>
</evidence>
<gene>
    <name evidence="2" type="ORF">A3L11_01030</name>
</gene>
<keyword evidence="1" id="KW-0472">Membrane</keyword>
<feature type="transmembrane region" description="Helical" evidence="1">
    <location>
        <begin position="102"/>
        <end position="121"/>
    </location>
</feature>
<dbReference type="KEGG" id="tsl:A3L11_01030"/>
<evidence type="ECO:0000256" key="1">
    <source>
        <dbReference type="SAM" id="Phobius"/>
    </source>
</evidence>
<keyword evidence="3" id="KW-1185">Reference proteome</keyword>
<dbReference type="Proteomes" id="UP000250125">
    <property type="component" value="Chromosome"/>
</dbReference>
<dbReference type="GeneID" id="33316779"/>
<keyword evidence="1" id="KW-0812">Transmembrane</keyword>
<evidence type="ECO:0000313" key="2">
    <source>
        <dbReference type="EMBL" id="ASJ07879.1"/>
    </source>
</evidence>
<dbReference type="EMBL" id="CP015103">
    <property type="protein sequence ID" value="ASJ07879.1"/>
    <property type="molecule type" value="Genomic_DNA"/>
</dbReference>
<feature type="transmembrane region" description="Helical" evidence="1">
    <location>
        <begin position="7"/>
        <end position="24"/>
    </location>
</feature>
<feature type="transmembrane region" description="Helical" evidence="1">
    <location>
        <begin position="30"/>
        <end position="50"/>
    </location>
</feature>
<reference evidence="2 3" key="1">
    <citation type="submission" date="2016-04" db="EMBL/GenBank/DDBJ databases">
        <title>Complete genome sequence of Thermococcus siculi type strain RG-20.</title>
        <authorList>
            <person name="Oger P.M."/>
        </authorList>
    </citation>
    <scope>NUCLEOTIDE SEQUENCE [LARGE SCALE GENOMIC DNA]</scope>
    <source>
        <strain evidence="2 3">RG-20</strain>
    </source>
</reference>
<sequence>MISYRWLLFIVLFVGIFATNYLAMTVKEPLAASAAFTLMVLSVYGLEKFYNRGPEKVTDERTDLINMKAFYYGSLALIVTLMFEFIWLVSEDYETAVLMAKYLLMPFGAMIAVVVLSKAYLERVM</sequence>
<name>A0A2Z2MHP5_9EURY</name>